<evidence type="ECO:0000313" key="2">
    <source>
        <dbReference type="Proteomes" id="UP000053105"/>
    </source>
</evidence>
<dbReference type="EMBL" id="KQ435834">
    <property type="protein sequence ID" value="KOX71591.1"/>
    <property type="molecule type" value="Genomic_DNA"/>
</dbReference>
<dbReference type="Proteomes" id="UP000053105">
    <property type="component" value="Unassembled WGS sequence"/>
</dbReference>
<accession>A0A0N0BEH3</accession>
<protein>
    <submittedName>
        <fullName evidence="1">Uncharacterized protein</fullName>
    </submittedName>
</protein>
<evidence type="ECO:0000313" key="1">
    <source>
        <dbReference type="EMBL" id="KOX71591.1"/>
    </source>
</evidence>
<reference evidence="1 2" key="1">
    <citation type="submission" date="2015-07" db="EMBL/GenBank/DDBJ databases">
        <title>The genome of Melipona quadrifasciata.</title>
        <authorList>
            <person name="Pan H."/>
            <person name="Kapheim K."/>
        </authorList>
    </citation>
    <scope>NUCLEOTIDE SEQUENCE [LARGE SCALE GENOMIC DNA]</scope>
    <source>
        <strain evidence="1">0111107301</strain>
        <tissue evidence="1">Whole body</tissue>
    </source>
</reference>
<name>A0A0N0BEH3_9HYME</name>
<dbReference type="OrthoDB" id="10390697at2759"/>
<dbReference type="AlphaFoldDB" id="A0A0N0BEH3"/>
<proteinExistence type="predicted"/>
<organism evidence="1 2">
    <name type="scientific">Melipona quadrifasciata</name>
    <dbReference type="NCBI Taxonomy" id="166423"/>
    <lineage>
        <taxon>Eukaryota</taxon>
        <taxon>Metazoa</taxon>
        <taxon>Ecdysozoa</taxon>
        <taxon>Arthropoda</taxon>
        <taxon>Hexapoda</taxon>
        <taxon>Insecta</taxon>
        <taxon>Pterygota</taxon>
        <taxon>Neoptera</taxon>
        <taxon>Endopterygota</taxon>
        <taxon>Hymenoptera</taxon>
        <taxon>Apocrita</taxon>
        <taxon>Aculeata</taxon>
        <taxon>Apoidea</taxon>
        <taxon>Anthophila</taxon>
        <taxon>Apidae</taxon>
        <taxon>Melipona</taxon>
    </lineage>
</organism>
<keyword evidence="2" id="KW-1185">Reference proteome</keyword>
<gene>
    <name evidence="1" type="ORF">WN51_02462</name>
</gene>
<sequence>MDFILLDVNAGVNRFRTSLHLSSRSENMFFEKRGSRSCSKAILWFGKWSKFFTVMDLMRSRSRITSRGESNSKKPTYFESGFELYTFSMNSANDNR</sequence>